<sequence>MGIPLYCSLLFSRPRPIRKPKCIVINNYISANANAVPSTRGDSPSKFFTAIGV</sequence>
<evidence type="ECO:0000313" key="1">
    <source>
        <dbReference type="EMBL" id="KIK20184.1"/>
    </source>
</evidence>
<dbReference type="HOGENOM" id="CLU_3074383_0_0_1"/>
<name>A0A0C9Z1N3_9AGAM</name>
<dbReference type="EMBL" id="KN833770">
    <property type="protein sequence ID" value="KIK20184.1"/>
    <property type="molecule type" value="Genomic_DNA"/>
</dbReference>
<accession>A0A0C9Z1N3</accession>
<evidence type="ECO:0000313" key="2">
    <source>
        <dbReference type="Proteomes" id="UP000054018"/>
    </source>
</evidence>
<feature type="non-terminal residue" evidence="1">
    <location>
        <position position="1"/>
    </location>
</feature>
<dbReference type="Proteomes" id="UP000054018">
    <property type="component" value="Unassembled WGS sequence"/>
</dbReference>
<reference evidence="1 2" key="1">
    <citation type="submission" date="2014-04" db="EMBL/GenBank/DDBJ databases">
        <authorList>
            <consortium name="DOE Joint Genome Institute"/>
            <person name="Kuo A."/>
            <person name="Kohler A."/>
            <person name="Costa M.D."/>
            <person name="Nagy L.G."/>
            <person name="Floudas D."/>
            <person name="Copeland A."/>
            <person name="Barry K.W."/>
            <person name="Cichocki N."/>
            <person name="Veneault-Fourrey C."/>
            <person name="LaButti K."/>
            <person name="Lindquist E.A."/>
            <person name="Lipzen A."/>
            <person name="Lundell T."/>
            <person name="Morin E."/>
            <person name="Murat C."/>
            <person name="Sun H."/>
            <person name="Tunlid A."/>
            <person name="Henrissat B."/>
            <person name="Grigoriev I.V."/>
            <person name="Hibbett D.S."/>
            <person name="Martin F."/>
            <person name="Nordberg H.P."/>
            <person name="Cantor M.N."/>
            <person name="Hua S.X."/>
        </authorList>
    </citation>
    <scope>NUCLEOTIDE SEQUENCE [LARGE SCALE GENOMIC DNA]</scope>
    <source>
        <strain evidence="1 2">441</strain>
    </source>
</reference>
<dbReference type="AlphaFoldDB" id="A0A0C9Z1N3"/>
<keyword evidence="2" id="KW-1185">Reference proteome</keyword>
<protein>
    <submittedName>
        <fullName evidence="1">Uncharacterized protein</fullName>
    </submittedName>
</protein>
<organism evidence="1 2">
    <name type="scientific">Pisolithus microcarpus 441</name>
    <dbReference type="NCBI Taxonomy" id="765257"/>
    <lineage>
        <taxon>Eukaryota</taxon>
        <taxon>Fungi</taxon>
        <taxon>Dikarya</taxon>
        <taxon>Basidiomycota</taxon>
        <taxon>Agaricomycotina</taxon>
        <taxon>Agaricomycetes</taxon>
        <taxon>Agaricomycetidae</taxon>
        <taxon>Boletales</taxon>
        <taxon>Sclerodermatineae</taxon>
        <taxon>Pisolithaceae</taxon>
        <taxon>Pisolithus</taxon>
    </lineage>
</organism>
<gene>
    <name evidence="1" type="ORF">PISMIDRAFT_682456</name>
</gene>
<reference evidence="2" key="2">
    <citation type="submission" date="2015-01" db="EMBL/GenBank/DDBJ databases">
        <title>Evolutionary Origins and Diversification of the Mycorrhizal Mutualists.</title>
        <authorList>
            <consortium name="DOE Joint Genome Institute"/>
            <consortium name="Mycorrhizal Genomics Consortium"/>
            <person name="Kohler A."/>
            <person name="Kuo A."/>
            <person name="Nagy L.G."/>
            <person name="Floudas D."/>
            <person name="Copeland A."/>
            <person name="Barry K.W."/>
            <person name="Cichocki N."/>
            <person name="Veneault-Fourrey C."/>
            <person name="LaButti K."/>
            <person name="Lindquist E.A."/>
            <person name="Lipzen A."/>
            <person name="Lundell T."/>
            <person name="Morin E."/>
            <person name="Murat C."/>
            <person name="Riley R."/>
            <person name="Ohm R."/>
            <person name="Sun H."/>
            <person name="Tunlid A."/>
            <person name="Henrissat B."/>
            <person name="Grigoriev I.V."/>
            <person name="Hibbett D.S."/>
            <person name="Martin F."/>
        </authorList>
    </citation>
    <scope>NUCLEOTIDE SEQUENCE [LARGE SCALE GENOMIC DNA]</scope>
    <source>
        <strain evidence="2">441</strain>
    </source>
</reference>
<proteinExistence type="predicted"/>